<dbReference type="CDD" id="cd05233">
    <property type="entry name" value="SDR_c"/>
    <property type="match status" value="1"/>
</dbReference>
<dbReference type="Gene3D" id="3.40.50.720">
    <property type="entry name" value="NAD(P)-binding Rossmann-like Domain"/>
    <property type="match status" value="1"/>
</dbReference>
<gene>
    <name evidence="2" type="ORF">METZ01_LOCUS515185</name>
</gene>
<dbReference type="InterPro" id="IPR036291">
    <property type="entry name" value="NAD(P)-bd_dom_sf"/>
</dbReference>
<dbReference type="PRINTS" id="PR00081">
    <property type="entry name" value="GDHRDH"/>
</dbReference>
<reference evidence="2" key="1">
    <citation type="submission" date="2018-05" db="EMBL/GenBank/DDBJ databases">
        <authorList>
            <person name="Lanie J.A."/>
            <person name="Ng W.-L."/>
            <person name="Kazmierczak K.M."/>
            <person name="Andrzejewski T.M."/>
            <person name="Davidsen T.M."/>
            <person name="Wayne K.J."/>
            <person name="Tettelin H."/>
            <person name="Glass J.I."/>
            <person name="Rusch D."/>
            <person name="Podicherti R."/>
            <person name="Tsui H.-C.T."/>
            <person name="Winkler M.E."/>
        </authorList>
    </citation>
    <scope>NUCLEOTIDE SEQUENCE</scope>
</reference>
<dbReference type="AlphaFoldDB" id="A0A383F010"/>
<proteinExistence type="inferred from homology"/>
<accession>A0A383F010</accession>
<dbReference type="SUPFAM" id="SSF51735">
    <property type="entry name" value="NAD(P)-binding Rossmann-fold domains"/>
    <property type="match status" value="1"/>
</dbReference>
<evidence type="ECO:0008006" key="3">
    <source>
        <dbReference type="Google" id="ProtNLM"/>
    </source>
</evidence>
<dbReference type="PANTHER" id="PTHR42760">
    <property type="entry name" value="SHORT-CHAIN DEHYDROGENASES/REDUCTASES FAMILY MEMBER"/>
    <property type="match status" value="1"/>
</dbReference>
<dbReference type="InterPro" id="IPR002347">
    <property type="entry name" value="SDR_fam"/>
</dbReference>
<name>A0A383F010_9ZZZZ</name>
<dbReference type="PRINTS" id="PR00080">
    <property type="entry name" value="SDRFAMILY"/>
</dbReference>
<organism evidence="2">
    <name type="scientific">marine metagenome</name>
    <dbReference type="NCBI Taxonomy" id="408172"/>
    <lineage>
        <taxon>unclassified sequences</taxon>
        <taxon>metagenomes</taxon>
        <taxon>ecological metagenomes</taxon>
    </lineage>
</organism>
<feature type="non-terminal residue" evidence="2">
    <location>
        <position position="226"/>
    </location>
</feature>
<sequence length="226" mass="24114">MISELKECNQGDGLLACIVDVADENSCTIAIEQVISQFGRLDGLVNAAGIGMVVVRDSHMVEPVRFDEVSSDHWDQFFDINAKGPFLMAKGALPFLVKGGWGRIVNVTTSMDTMHRSGFCPYGPSKAALEASTAIWAQELDGTGITVNVLTPGGPTDTAMLGKELPFSRDTMIKPEVMGPPLKWLLSSKSDGINGRRFIGRFWDPALTPSESAEASGGPVAWPGAG</sequence>
<comment type="similarity">
    <text evidence="1">Belongs to the short-chain dehydrogenases/reductases (SDR) family.</text>
</comment>
<dbReference type="GO" id="GO:0016616">
    <property type="term" value="F:oxidoreductase activity, acting on the CH-OH group of donors, NAD or NADP as acceptor"/>
    <property type="evidence" value="ECO:0007669"/>
    <property type="project" value="TreeGrafter"/>
</dbReference>
<protein>
    <recommendedName>
        <fullName evidence="3">Short-chain dehydrogenase</fullName>
    </recommendedName>
</protein>
<evidence type="ECO:0000313" key="2">
    <source>
        <dbReference type="EMBL" id="SVE62331.1"/>
    </source>
</evidence>
<dbReference type="EMBL" id="UINC01230271">
    <property type="protein sequence ID" value="SVE62331.1"/>
    <property type="molecule type" value="Genomic_DNA"/>
</dbReference>
<dbReference type="Pfam" id="PF00106">
    <property type="entry name" value="adh_short"/>
    <property type="match status" value="1"/>
</dbReference>
<evidence type="ECO:0000256" key="1">
    <source>
        <dbReference type="ARBA" id="ARBA00006484"/>
    </source>
</evidence>